<evidence type="ECO:0000313" key="2">
    <source>
        <dbReference type="EMBL" id="EYB94825.1"/>
    </source>
</evidence>
<feature type="region of interest" description="Disordered" evidence="1">
    <location>
        <begin position="29"/>
        <end position="74"/>
    </location>
</feature>
<dbReference type="AlphaFoldDB" id="A0A016SWE4"/>
<dbReference type="EMBL" id="JARK01001503">
    <property type="protein sequence ID" value="EYB94825.1"/>
    <property type="molecule type" value="Genomic_DNA"/>
</dbReference>
<organism evidence="2 3">
    <name type="scientific">Ancylostoma ceylanicum</name>
    <dbReference type="NCBI Taxonomy" id="53326"/>
    <lineage>
        <taxon>Eukaryota</taxon>
        <taxon>Metazoa</taxon>
        <taxon>Ecdysozoa</taxon>
        <taxon>Nematoda</taxon>
        <taxon>Chromadorea</taxon>
        <taxon>Rhabditida</taxon>
        <taxon>Rhabditina</taxon>
        <taxon>Rhabditomorpha</taxon>
        <taxon>Strongyloidea</taxon>
        <taxon>Ancylostomatidae</taxon>
        <taxon>Ancylostomatinae</taxon>
        <taxon>Ancylostoma</taxon>
    </lineage>
</organism>
<sequence length="104" mass="11313">MGAPASKSGETHRACRTVEEECARVEKWENAEGRVQRSDKDAPASECGETPGAGSNGRIRVHRRPKGGTHRSTDDLRCKTVSIIPPVSFCPHHTPPAFSTLICF</sequence>
<dbReference type="Proteomes" id="UP000024635">
    <property type="component" value="Unassembled WGS sequence"/>
</dbReference>
<reference evidence="3" key="1">
    <citation type="journal article" date="2015" name="Nat. Genet.">
        <title>The genome and transcriptome of the zoonotic hookworm Ancylostoma ceylanicum identify infection-specific gene families.</title>
        <authorList>
            <person name="Schwarz E.M."/>
            <person name="Hu Y."/>
            <person name="Antoshechkin I."/>
            <person name="Miller M.M."/>
            <person name="Sternberg P.W."/>
            <person name="Aroian R.V."/>
        </authorList>
    </citation>
    <scope>NUCLEOTIDE SEQUENCE</scope>
    <source>
        <strain evidence="3">HY135</strain>
    </source>
</reference>
<feature type="compositionally biased region" description="Basic and acidic residues" evidence="1">
    <location>
        <begin position="29"/>
        <end position="43"/>
    </location>
</feature>
<comment type="caution">
    <text evidence="2">The sequence shown here is derived from an EMBL/GenBank/DDBJ whole genome shotgun (WGS) entry which is preliminary data.</text>
</comment>
<accession>A0A016SWE4</accession>
<gene>
    <name evidence="2" type="primary">Acey_s0167.g143</name>
    <name evidence="2" type="ORF">Y032_0167g143</name>
</gene>
<proteinExistence type="predicted"/>
<feature type="compositionally biased region" description="Basic residues" evidence="1">
    <location>
        <begin position="59"/>
        <end position="69"/>
    </location>
</feature>
<name>A0A016SWE4_9BILA</name>
<keyword evidence="3" id="KW-1185">Reference proteome</keyword>
<evidence type="ECO:0000313" key="3">
    <source>
        <dbReference type="Proteomes" id="UP000024635"/>
    </source>
</evidence>
<protein>
    <submittedName>
        <fullName evidence="2">Uncharacterized protein</fullName>
    </submittedName>
</protein>
<evidence type="ECO:0000256" key="1">
    <source>
        <dbReference type="SAM" id="MobiDB-lite"/>
    </source>
</evidence>